<gene>
    <name evidence="8" type="primary">KATNA1</name>
</gene>
<dbReference type="SMART" id="SM00382">
    <property type="entry name" value="AAA"/>
    <property type="match status" value="1"/>
</dbReference>
<feature type="region of interest" description="Disordered" evidence="9">
    <location>
        <begin position="84"/>
        <end position="161"/>
    </location>
</feature>
<dbReference type="HAMAP" id="MF_03023">
    <property type="entry name" value="Katanin_p60_A1"/>
    <property type="match status" value="1"/>
</dbReference>
<comment type="activity regulation">
    <text evidence="8">ATPase activity is stimulated by microtubules, which promote homooligomerization. ATP-dependent microtubule severing is stimulated by interaction with KATNB1.</text>
</comment>
<keyword evidence="8" id="KW-0498">Mitosis</keyword>
<dbReference type="GO" id="GO:0005524">
    <property type="term" value="F:ATP binding"/>
    <property type="evidence" value="ECO:0007669"/>
    <property type="project" value="UniProtKB-KW"/>
</dbReference>
<dbReference type="EC" id="5.6.1.1" evidence="8"/>
<dbReference type="Proteomes" id="UP000046393">
    <property type="component" value="Unplaced"/>
</dbReference>
<dbReference type="InterPro" id="IPR003960">
    <property type="entry name" value="ATPase_AAA_CS"/>
</dbReference>
<keyword evidence="8" id="KW-0132">Cell division</keyword>
<evidence type="ECO:0000256" key="6">
    <source>
        <dbReference type="ARBA" id="ARBA00023212"/>
    </source>
</evidence>
<dbReference type="GO" id="GO:0000922">
    <property type="term" value="C:spindle pole"/>
    <property type="evidence" value="ECO:0007669"/>
    <property type="project" value="UniProtKB-SubCell"/>
</dbReference>
<feature type="compositionally biased region" description="Polar residues" evidence="9">
    <location>
        <begin position="139"/>
        <end position="159"/>
    </location>
</feature>
<evidence type="ECO:0000313" key="12">
    <source>
        <dbReference type="WBParaSite" id="SMUV_0001096001-mRNA-1"/>
    </source>
</evidence>
<keyword evidence="11" id="KW-1185">Reference proteome</keyword>
<evidence type="ECO:0000313" key="11">
    <source>
        <dbReference type="Proteomes" id="UP000046393"/>
    </source>
</evidence>
<dbReference type="STRING" id="451379.A0A0N5B108"/>
<dbReference type="InterPro" id="IPR028596">
    <property type="entry name" value="KATNA1"/>
</dbReference>
<evidence type="ECO:0000256" key="3">
    <source>
        <dbReference type="ARBA" id="ARBA00022701"/>
    </source>
</evidence>
<keyword evidence="7 8" id="KW-0413">Isomerase</keyword>
<feature type="compositionally biased region" description="Low complexity" evidence="9">
    <location>
        <begin position="115"/>
        <end position="126"/>
    </location>
</feature>
<feature type="compositionally biased region" description="Low complexity" evidence="9">
    <location>
        <begin position="175"/>
        <end position="192"/>
    </location>
</feature>
<comment type="subcellular location">
    <subcellularLocation>
        <location evidence="1">Cytoplasm</location>
        <location evidence="1">Cytoskeleton</location>
    </subcellularLocation>
    <subcellularLocation>
        <location evidence="8">Cytoplasm</location>
    </subcellularLocation>
    <subcellularLocation>
        <location evidence="8">Cytoplasm</location>
        <location evidence="8">Cytoskeleton</location>
        <location evidence="8">Microtubule organizing center</location>
        <location evidence="8">Centrosome</location>
    </subcellularLocation>
    <subcellularLocation>
        <location evidence="8">Cytoplasm</location>
        <location evidence="8">Cytoskeleton</location>
        <location evidence="8">Spindle pole</location>
    </subcellularLocation>
    <subcellularLocation>
        <location evidence="8">Cytoplasm</location>
        <location evidence="8">Cytoskeleton</location>
        <location evidence="8">Spindle</location>
    </subcellularLocation>
    <text evidence="8">Predominantly cytoplasmic. Also localized to the interphase centrosome and the mitotic spindle poles. Enhanced recruitment to the mitotic spindle poles requires microtubules and interaction with KATNB1.</text>
</comment>
<dbReference type="SUPFAM" id="SSF52540">
    <property type="entry name" value="P-loop containing nucleoside triphosphate hydrolases"/>
    <property type="match status" value="1"/>
</dbReference>
<keyword evidence="5 8" id="KW-0067">ATP-binding</keyword>
<dbReference type="GO" id="GO:0005737">
    <property type="term" value="C:cytoplasm"/>
    <property type="evidence" value="ECO:0007669"/>
    <property type="project" value="UniProtKB-SubCell"/>
</dbReference>
<dbReference type="GO" id="GO:0008017">
    <property type="term" value="F:microtubule binding"/>
    <property type="evidence" value="ECO:0007669"/>
    <property type="project" value="UniProtKB-UniRule"/>
</dbReference>
<dbReference type="FunFam" id="1.10.8.60:FF:000025">
    <property type="entry name" value="Katanin p60 ATPase-containing subunit A1"/>
    <property type="match status" value="1"/>
</dbReference>
<evidence type="ECO:0000256" key="9">
    <source>
        <dbReference type="SAM" id="MobiDB-lite"/>
    </source>
</evidence>
<dbReference type="Pfam" id="PF00004">
    <property type="entry name" value="AAA"/>
    <property type="match status" value="2"/>
</dbReference>
<dbReference type="Gene3D" id="1.20.58.80">
    <property type="entry name" value="Phosphotransferase system, lactose/cellobiose-type IIA subunit"/>
    <property type="match status" value="1"/>
</dbReference>
<keyword evidence="3 8" id="KW-0493">Microtubule</keyword>
<feature type="compositionally biased region" description="Pro residues" evidence="9">
    <location>
        <begin position="91"/>
        <end position="106"/>
    </location>
</feature>
<dbReference type="InterPro" id="IPR003959">
    <property type="entry name" value="ATPase_AAA_core"/>
</dbReference>
<dbReference type="Pfam" id="PF17862">
    <property type="entry name" value="AAA_lid_3"/>
    <property type="match status" value="1"/>
</dbReference>
<dbReference type="PANTHER" id="PTHR23074:SF19">
    <property type="entry name" value="KATANIN P60 ATPASE-CONTAINING SUBUNIT A1"/>
    <property type="match status" value="1"/>
</dbReference>
<dbReference type="InterPro" id="IPR050304">
    <property type="entry name" value="MT-severing_AAA_ATPase"/>
</dbReference>
<dbReference type="InterPro" id="IPR027417">
    <property type="entry name" value="P-loop_NTPase"/>
</dbReference>
<dbReference type="Pfam" id="PF21126">
    <property type="entry name" value="KATNA1_MIT"/>
    <property type="match status" value="1"/>
</dbReference>
<evidence type="ECO:0000259" key="10">
    <source>
        <dbReference type="SMART" id="SM00382"/>
    </source>
</evidence>
<dbReference type="InterPro" id="IPR041569">
    <property type="entry name" value="AAA_lid_3"/>
</dbReference>
<evidence type="ECO:0000256" key="1">
    <source>
        <dbReference type="ARBA" id="ARBA00004245"/>
    </source>
</evidence>
<dbReference type="GO" id="GO:0005874">
    <property type="term" value="C:microtubule"/>
    <property type="evidence" value="ECO:0007669"/>
    <property type="project" value="UniProtKB-KW"/>
</dbReference>
<keyword evidence="2 8" id="KW-0963">Cytoplasm</keyword>
<dbReference type="InterPro" id="IPR048611">
    <property type="entry name" value="KATNA1_MIT"/>
</dbReference>
<comment type="subunit">
    <text evidence="8">Can homooligomerize into hexameric rings, which may be promoted by interaction with microtubules. Interacts with KATNB1, which may serve as a targeting subunit.</text>
</comment>
<dbReference type="CDD" id="cd21748">
    <property type="entry name" value="Kp60-NTD"/>
    <property type="match status" value="1"/>
</dbReference>
<dbReference type="GO" id="GO:0051301">
    <property type="term" value="P:cell division"/>
    <property type="evidence" value="ECO:0007669"/>
    <property type="project" value="UniProtKB-KW"/>
</dbReference>
<dbReference type="Gene3D" id="3.40.50.300">
    <property type="entry name" value="P-loop containing nucleotide triphosphate hydrolases"/>
    <property type="match status" value="2"/>
</dbReference>
<dbReference type="AlphaFoldDB" id="A0A0N5B108"/>
<evidence type="ECO:0000256" key="7">
    <source>
        <dbReference type="ARBA" id="ARBA00023235"/>
    </source>
</evidence>
<accession>A0A0N5B108</accession>
<keyword evidence="6 8" id="KW-0206">Cytoskeleton</keyword>
<evidence type="ECO:0000256" key="5">
    <source>
        <dbReference type="ARBA" id="ARBA00022840"/>
    </source>
</evidence>
<proteinExistence type="inferred from homology"/>
<dbReference type="GO" id="GO:0005813">
    <property type="term" value="C:centrosome"/>
    <property type="evidence" value="ECO:0007669"/>
    <property type="project" value="UniProtKB-SubCell"/>
</dbReference>
<evidence type="ECO:0000256" key="8">
    <source>
        <dbReference type="HAMAP-Rule" id="MF_03023"/>
    </source>
</evidence>
<dbReference type="PROSITE" id="PS00674">
    <property type="entry name" value="AAA"/>
    <property type="match status" value="1"/>
</dbReference>
<keyword evidence="8" id="KW-0131">Cell cycle</keyword>
<organism evidence="11 12">
    <name type="scientific">Syphacia muris</name>
    <dbReference type="NCBI Taxonomy" id="451379"/>
    <lineage>
        <taxon>Eukaryota</taxon>
        <taxon>Metazoa</taxon>
        <taxon>Ecdysozoa</taxon>
        <taxon>Nematoda</taxon>
        <taxon>Chromadorea</taxon>
        <taxon>Rhabditida</taxon>
        <taxon>Spirurina</taxon>
        <taxon>Oxyuridomorpha</taxon>
        <taxon>Oxyuroidea</taxon>
        <taxon>Oxyuridae</taxon>
        <taxon>Syphacia</taxon>
    </lineage>
</organism>
<feature type="domain" description="AAA+ ATPase" evidence="10">
    <location>
        <begin position="269"/>
        <end position="383"/>
    </location>
</feature>
<comment type="function">
    <text evidence="8">Catalytic subunit of a complex which severs microtubules in an ATP-dependent manner. Microtubule severing may promote rapid reorganization of cellular microtubule arrays and the release of microtubules from the centrosome following nucleation.</text>
</comment>
<dbReference type="InterPro" id="IPR015415">
    <property type="entry name" value="Spast_Vps4_C"/>
</dbReference>
<feature type="binding site" evidence="8">
    <location>
        <begin position="277"/>
        <end position="284"/>
    </location>
    <ligand>
        <name>ATP</name>
        <dbReference type="ChEBI" id="CHEBI:30616"/>
    </ligand>
</feature>
<feature type="region of interest" description="Disordered" evidence="9">
    <location>
        <begin position="175"/>
        <end position="207"/>
    </location>
</feature>
<protein>
    <recommendedName>
        <fullName evidence="8">Katanin p60 ATPase-containing subunit A1</fullName>
        <shortName evidence="8">Katanin p60 subunit A1</shortName>
        <ecNumber evidence="8">5.6.1.1</ecNumber>
    </recommendedName>
    <alternativeName>
        <fullName evidence="8">p60 katanin</fullName>
    </alternativeName>
</protein>
<dbReference type="GO" id="GO:0016887">
    <property type="term" value="F:ATP hydrolysis activity"/>
    <property type="evidence" value="ECO:0007669"/>
    <property type="project" value="InterPro"/>
</dbReference>
<dbReference type="GO" id="GO:0051013">
    <property type="term" value="P:microtubule severing"/>
    <property type="evidence" value="ECO:0007669"/>
    <property type="project" value="UniProtKB-UniRule"/>
</dbReference>
<dbReference type="WBParaSite" id="SMUV_0001096001-mRNA-1">
    <property type="protein sequence ID" value="SMUV_0001096001-mRNA-1"/>
    <property type="gene ID" value="SMUV_0001096001"/>
</dbReference>
<dbReference type="GO" id="GO:0008568">
    <property type="term" value="F:microtubule severing ATPase activity"/>
    <property type="evidence" value="ECO:0007669"/>
    <property type="project" value="UniProtKB-EC"/>
</dbReference>
<reference evidence="12" key="1">
    <citation type="submission" date="2017-02" db="UniProtKB">
        <authorList>
            <consortium name="WormBaseParasite"/>
        </authorList>
    </citation>
    <scope>IDENTIFICATION</scope>
</reference>
<evidence type="ECO:0000256" key="2">
    <source>
        <dbReference type="ARBA" id="ARBA00022490"/>
    </source>
</evidence>
<dbReference type="PANTHER" id="PTHR23074">
    <property type="entry name" value="AAA DOMAIN-CONTAINING"/>
    <property type="match status" value="1"/>
</dbReference>
<feature type="compositionally biased region" description="Basic and acidic residues" evidence="9">
    <location>
        <begin position="197"/>
        <end position="207"/>
    </location>
</feature>
<keyword evidence="4 8" id="KW-0547">Nucleotide-binding</keyword>
<name>A0A0N5B108_9BILA</name>
<dbReference type="Pfam" id="PF09336">
    <property type="entry name" value="Vps4_C"/>
    <property type="match status" value="1"/>
</dbReference>
<evidence type="ECO:0000256" key="4">
    <source>
        <dbReference type="ARBA" id="ARBA00022741"/>
    </source>
</evidence>
<comment type="catalytic activity">
    <reaction evidence="8">
        <text>n ATP + n H2O + a microtubule = n ADP + n phosphate + (n+1) alpha/beta tubulin heterodimers.</text>
        <dbReference type="EC" id="5.6.1.1"/>
    </reaction>
</comment>
<dbReference type="Gene3D" id="1.10.8.60">
    <property type="match status" value="1"/>
</dbReference>
<dbReference type="InterPro" id="IPR003593">
    <property type="entry name" value="AAA+_ATPase"/>
</dbReference>
<comment type="similarity">
    <text evidence="8">Belongs to the AAA ATPase family. Katanin p60 subunit A1 subfamily.</text>
</comment>
<sequence length="491" mass="54164">MDVNLLSENCRIAREKAFLGNYEQAAIFYQSAITQIARRLNKNTVDDGKRSSWSQAKLALQQELDSVNALINCVCLLKELATNPGGSSPVDTPPTDPDVWPPPAPLPRRNNAIGRCSSNRDSNNRSNNRKAAVAENRGGKSSSVRKSTSQMNITSTKRASSVGCINNKKEATANVSCSNNGANNNSNNNNNSEEGSGDGKTEQNEDEKVFEGRGYDKDLIETIERDIVQQQPNVRWNDIAGLEVAKKLLQEAVILPTVIPQFFKGIRRPWRGVCLVGPPGTGKTLLAKAVATECRTTFFCVSSSTLTSKYRGDSEKLVRLRRGVDSEHEASRRVKSELLIQMDGCSADTEKTVLVLAATNFPWDLDEALRRRLEKRVYIPLPDKNGRITLLNLALSEVTLASDVNLEQVADRLTGYSGSDITNVCREAAMMSMRARIANLSADEIRALSREDIDLPITANDFELAISHTSPSVSQDDIHKYEQWMREFGAT</sequence>